<dbReference type="HOGENOM" id="CLU_033215_4_1_9"/>
<proteinExistence type="predicted"/>
<dbReference type="PANTHER" id="PTHR42941:SF1">
    <property type="entry name" value="SLL1037 PROTEIN"/>
    <property type="match status" value="1"/>
</dbReference>
<sequence>MTRKKRSRAGCLLAMGLAAALFLASCGSQNRLMFGTGGTAGTYYSFGGVLSQYMTNFAGVKVTAVSTGASKVNIESISDGDYQLGFAQSDVMTYAWNGTRLFESSGANRDFRVLGALYNETVQIITMDDKIQSVSDLKGKSVSIGAAGSGVYFNAVDVLKAADISLDEIRPQYQSFEDSKESLKDGKIDAAFIVAGAPVTAITELATTNGVKIVPINGTTRDRLLADNKFYAAQTLPAGTYPKQNDPIETVTIKATVLVSKNLDLNTVYKLTAAIFDHSQDIARENAKGKELSVSSATQGIDIPFHVGAAKYYAEHGVIVKSEE</sequence>
<keyword evidence="1" id="KW-0732">Signal</keyword>
<dbReference type="InterPro" id="IPR011852">
    <property type="entry name" value="TRAP_TAXI"/>
</dbReference>
<organism evidence="2 3">
    <name type="scientific">Shuttleworthella satelles DSM 14600</name>
    <dbReference type="NCBI Taxonomy" id="626523"/>
    <lineage>
        <taxon>Bacteria</taxon>
        <taxon>Bacillati</taxon>
        <taxon>Bacillota</taxon>
        <taxon>Clostridia</taxon>
        <taxon>Lachnospirales</taxon>
        <taxon>Lachnospiraceae</taxon>
        <taxon>Shuttleworthella</taxon>
    </lineage>
</organism>
<comment type="caution">
    <text evidence="2">The sequence shown here is derived from an EMBL/GenBank/DDBJ whole genome shotgun (WGS) entry which is preliminary data.</text>
</comment>
<dbReference type="CDD" id="cd13567">
    <property type="entry name" value="PBP2_TtGluBP"/>
    <property type="match status" value="1"/>
</dbReference>
<dbReference type="Gene3D" id="3.40.190.10">
    <property type="entry name" value="Periplasmic binding protein-like II"/>
    <property type="match status" value="2"/>
</dbReference>
<feature type="chain" id="PRO_5038366767" evidence="1">
    <location>
        <begin position="25"/>
        <end position="324"/>
    </location>
</feature>
<feature type="signal peptide" evidence="1">
    <location>
        <begin position="1"/>
        <end position="24"/>
    </location>
</feature>
<evidence type="ECO:0000313" key="3">
    <source>
        <dbReference type="Proteomes" id="UP000003494"/>
    </source>
</evidence>
<dbReference type="SUPFAM" id="SSF53850">
    <property type="entry name" value="Periplasmic binding protein-like II"/>
    <property type="match status" value="1"/>
</dbReference>
<dbReference type="EMBL" id="ACIP02000001">
    <property type="protein sequence ID" value="EEP29016.1"/>
    <property type="molecule type" value="Genomic_DNA"/>
</dbReference>
<keyword evidence="2" id="KW-0675">Receptor</keyword>
<dbReference type="Pfam" id="PF16868">
    <property type="entry name" value="NMT1_3"/>
    <property type="match status" value="1"/>
</dbReference>
<dbReference type="RefSeq" id="WP_006905404.1">
    <property type="nucleotide sequence ID" value="NZ_GG665866.1"/>
</dbReference>
<dbReference type="AlphaFoldDB" id="C4G8R9"/>
<dbReference type="STRING" id="626523.GCWU000342_00366"/>
<protein>
    <submittedName>
        <fullName evidence="2">TRAP transporter solute receptor, TAXI family</fullName>
    </submittedName>
</protein>
<dbReference type="NCBIfam" id="TIGR02122">
    <property type="entry name" value="TRAP_TAXI"/>
    <property type="match status" value="1"/>
</dbReference>
<dbReference type="Proteomes" id="UP000003494">
    <property type="component" value="Unassembled WGS sequence"/>
</dbReference>
<dbReference type="eggNOG" id="COG2358">
    <property type="taxonomic scope" value="Bacteria"/>
</dbReference>
<accession>C4G8R9</accession>
<keyword evidence="3" id="KW-1185">Reference proteome</keyword>
<dbReference type="PROSITE" id="PS51257">
    <property type="entry name" value="PROKAR_LIPOPROTEIN"/>
    <property type="match status" value="1"/>
</dbReference>
<name>C4G8R9_9FIRM</name>
<evidence type="ECO:0000313" key="2">
    <source>
        <dbReference type="EMBL" id="EEP29016.1"/>
    </source>
</evidence>
<evidence type="ECO:0000256" key="1">
    <source>
        <dbReference type="SAM" id="SignalP"/>
    </source>
</evidence>
<reference evidence="2" key="1">
    <citation type="submission" date="2009-04" db="EMBL/GenBank/DDBJ databases">
        <authorList>
            <person name="Weinstock G."/>
            <person name="Sodergren E."/>
            <person name="Clifton S."/>
            <person name="Fulton L."/>
            <person name="Fulton B."/>
            <person name="Courtney L."/>
            <person name="Fronick C."/>
            <person name="Harrison M."/>
            <person name="Strong C."/>
            <person name="Farmer C."/>
            <person name="Delahaunty K."/>
            <person name="Markovic C."/>
            <person name="Hall O."/>
            <person name="Minx P."/>
            <person name="Tomlinson C."/>
            <person name="Mitreva M."/>
            <person name="Nelson J."/>
            <person name="Hou S."/>
            <person name="Wollam A."/>
            <person name="Pepin K.H."/>
            <person name="Johnson M."/>
            <person name="Bhonagiri V."/>
            <person name="Nash W.E."/>
            <person name="Warren W."/>
            <person name="Chinwalla A."/>
            <person name="Mardis E.R."/>
            <person name="Wilson R.K."/>
        </authorList>
    </citation>
    <scope>NUCLEOTIDE SEQUENCE [LARGE SCALE GENOMIC DNA]</scope>
    <source>
        <strain evidence="2">DSM 14600</strain>
    </source>
</reference>
<dbReference type="PANTHER" id="PTHR42941">
    <property type="entry name" value="SLL1037 PROTEIN"/>
    <property type="match status" value="1"/>
</dbReference>
<gene>
    <name evidence="2" type="ORF">GCWU000342_00366</name>
</gene>